<dbReference type="EMBL" id="KB932990">
    <property type="protein sequence ID" value="EOO01584.1"/>
    <property type="molecule type" value="Genomic_DNA"/>
</dbReference>
<dbReference type="HOGENOM" id="CLU_000445_44_8_1"/>
<dbReference type="InterPro" id="IPR002818">
    <property type="entry name" value="DJ-1/PfpI"/>
</dbReference>
<dbReference type="OrthoDB" id="543156at2759"/>
<keyword evidence="3" id="KW-1185">Reference proteome</keyword>
<dbReference type="Gene3D" id="3.40.50.880">
    <property type="match status" value="1"/>
</dbReference>
<evidence type="ECO:0000313" key="3">
    <source>
        <dbReference type="Proteomes" id="UP000014074"/>
    </source>
</evidence>
<organism evidence="2 3">
    <name type="scientific">Phaeoacremonium minimum (strain UCR-PA7)</name>
    <name type="common">Esca disease fungus</name>
    <name type="synonym">Togninia minima</name>
    <dbReference type="NCBI Taxonomy" id="1286976"/>
    <lineage>
        <taxon>Eukaryota</taxon>
        <taxon>Fungi</taxon>
        <taxon>Dikarya</taxon>
        <taxon>Ascomycota</taxon>
        <taxon>Pezizomycotina</taxon>
        <taxon>Sordariomycetes</taxon>
        <taxon>Sordariomycetidae</taxon>
        <taxon>Togniniales</taxon>
        <taxon>Togniniaceae</taxon>
        <taxon>Phaeoacremonium</taxon>
    </lineage>
</organism>
<dbReference type="PANTHER" id="PTHR43130">
    <property type="entry name" value="ARAC-FAMILY TRANSCRIPTIONAL REGULATOR"/>
    <property type="match status" value="1"/>
</dbReference>
<feature type="domain" description="DJ-1/PfpI" evidence="1">
    <location>
        <begin position="65"/>
        <end position="173"/>
    </location>
</feature>
<dbReference type="Pfam" id="PF01965">
    <property type="entry name" value="DJ-1_PfpI"/>
    <property type="match status" value="1"/>
</dbReference>
<evidence type="ECO:0000313" key="2">
    <source>
        <dbReference type="EMBL" id="EOO01584.1"/>
    </source>
</evidence>
<name>R8BQH8_PHAM7</name>
<dbReference type="eggNOG" id="ENOG502SQ0U">
    <property type="taxonomic scope" value="Eukaryota"/>
</dbReference>
<dbReference type="GeneID" id="19323214"/>
<proteinExistence type="predicted"/>
<evidence type="ECO:0000259" key="1">
    <source>
        <dbReference type="Pfam" id="PF01965"/>
    </source>
</evidence>
<reference evidence="3" key="1">
    <citation type="journal article" date="2013" name="Genome Announc.">
        <title>Draft genome sequence of the ascomycete Phaeoacremonium aleophilum strain UCR-PA7, a causal agent of the esca disease complex in grapevines.</title>
        <authorList>
            <person name="Blanco-Ulate B."/>
            <person name="Rolshausen P."/>
            <person name="Cantu D."/>
        </authorList>
    </citation>
    <scope>NUCLEOTIDE SEQUENCE [LARGE SCALE GENOMIC DNA]</scope>
    <source>
        <strain evidence="3">UCR-PA7</strain>
    </source>
</reference>
<dbReference type="Proteomes" id="UP000014074">
    <property type="component" value="Unassembled WGS sequence"/>
</dbReference>
<dbReference type="SUPFAM" id="SSF52317">
    <property type="entry name" value="Class I glutamine amidotransferase-like"/>
    <property type="match status" value="1"/>
</dbReference>
<accession>R8BQH8</accession>
<dbReference type="KEGG" id="tmn:UCRPA7_2917"/>
<dbReference type="InterPro" id="IPR029062">
    <property type="entry name" value="Class_I_gatase-like"/>
</dbReference>
<dbReference type="PANTHER" id="PTHR43130:SF7">
    <property type="entry name" value="DJ-1_PFPI DOMAIN-CONTAINING PROTEIN"/>
    <property type="match status" value="1"/>
</dbReference>
<dbReference type="AlphaFoldDB" id="R8BQH8"/>
<dbReference type="InterPro" id="IPR052158">
    <property type="entry name" value="INH-QAR"/>
</dbReference>
<protein>
    <submittedName>
        <fullName evidence="2">Putative dj-1 family protein</fullName>
    </submittedName>
</protein>
<sequence length="193" mass="21028">MTMTSTYPKSLRIGVMLEAVQLSDIVGIDIFGNMSTKILAEIAANGPDYAVLLDKAIDMEFFYMSSTLDPFEVTPSLKIVPNVTYDTCPRDLDIVVIGGPFPTFRPAGADKFMKEAWSKTRVWLTTCTGALWLASTGKLSGHKATANRAAVPIAQQMYPDVQWLDQRWVVDEKPFDGEGKGELWTGGGAGAGK</sequence>
<gene>
    <name evidence="2" type="ORF">UCRPA7_2917</name>
</gene>
<dbReference type="RefSeq" id="XP_007913675.1">
    <property type="nucleotide sequence ID" value="XM_007915484.1"/>
</dbReference>